<organism evidence="1 2">
    <name type="scientific">Acacia crassicarpa</name>
    <name type="common">northern wattle</name>
    <dbReference type="NCBI Taxonomy" id="499986"/>
    <lineage>
        <taxon>Eukaryota</taxon>
        <taxon>Viridiplantae</taxon>
        <taxon>Streptophyta</taxon>
        <taxon>Embryophyta</taxon>
        <taxon>Tracheophyta</taxon>
        <taxon>Spermatophyta</taxon>
        <taxon>Magnoliopsida</taxon>
        <taxon>eudicotyledons</taxon>
        <taxon>Gunneridae</taxon>
        <taxon>Pentapetalae</taxon>
        <taxon>rosids</taxon>
        <taxon>fabids</taxon>
        <taxon>Fabales</taxon>
        <taxon>Fabaceae</taxon>
        <taxon>Caesalpinioideae</taxon>
        <taxon>mimosoid clade</taxon>
        <taxon>Acacieae</taxon>
        <taxon>Acacia</taxon>
    </lineage>
</organism>
<protein>
    <submittedName>
        <fullName evidence="1">Uncharacterized protein</fullName>
    </submittedName>
</protein>
<reference evidence="1" key="1">
    <citation type="submission" date="2023-10" db="EMBL/GenBank/DDBJ databases">
        <title>Chromosome-level genome of the transformable northern wattle, Acacia crassicarpa.</title>
        <authorList>
            <person name="Massaro I."/>
            <person name="Sinha N.R."/>
            <person name="Poethig S."/>
            <person name="Leichty A.R."/>
        </authorList>
    </citation>
    <scope>NUCLEOTIDE SEQUENCE</scope>
    <source>
        <strain evidence="1">Acra3RX</strain>
        <tissue evidence="1">Leaf</tissue>
    </source>
</reference>
<dbReference type="EMBL" id="JAWXYG010000007">
    <property type="protein sequence ID" value="KAK4267982.1"/>
    <property type="molecule type" value="Genomic_DNA"/>
</dbReference>
<name>A0AAE1MHK4_9FABA</name>
<evidence type="ECO:0000313" key="1">
    <source>
        <dbReference type="EMBL" id="KAK4267982.1"/>
    </source>
</evidence>
<gene>
    <name evidence="1" type="ORF">QN277_024691</name>
</gene>
<keyword evidence="2" id="KW-1185">Reference proteome</keyword>
<comment type="caution">
    <text evidence="1">The sequence shown here is derived from an EMBL/GenBank/DDBJ whole genome shotgun (WGS) entry which is preliminary data.</text>
</comment>
<proteinExistence type="predicted"/>
<evidence type="ECO:0000313" key="2">
    <source>
        <dbReference type="Proteomes" id="UP001293593"/>
    </source>
</evidence>
<sequence length="10" mass="1081">MMGSVSLNDQ</sequence>
<accession>A0AAE1MHK4</accession>
<dbReference type="Proteomes" id="UP001293593">
    <property type="component" value="Unassembled WGS sequence"/>
</dbReference>